<dbReference type="PROSITE" id="PS51186">
    <property type="entry name" value="GNAT"/>
    <property type="match status" value="1"/>
</dbReference>
<dbReference type="Gene3D" id="3.40.630.30">
    <property type="match status" value="1"/>
</dbReference>
<dbReference type="CDD" id="cd04301">
    <property type="entry name" value="NAT_SF"/>
    <property type="match status" value="1"/>
</dbReference>
<dbReference type="PANTHER" id="PTHR43617:SF35">
    <property type="entry name" value="[RIBOSOMAL PROTEIN BS18]-ALANINE N-ACETYLTRANSFERASE"/>
    <property type="match status" value="1"/>
</dbReference>
<dbReference type="PANTHER" id="PTHR43617">
    <property type="entry name" value="L-AMINO ACID N-ACETYLTRANSFERASE"/>
    <property type="match status" value="1"/>
</dbReference>
<dbReference type="InterPro" id="IPR050276">
    <property type="entry name" value="MshD_Acetyltransferase"/>
</dbReference>
<organism evidence="3 4">
    <name type="scientific">Stutzerimonas stutzeri</name>
    <name type="common">Pseudomonas stutzeri</name>
    <dbReference type="NCBI Taxonomy" id="316"/>
    <lineage>
        <taxon>Bacteria</taxon>
        <taxon>Pseudomonadati</taxon>
        <taxon>Pseudomonadota</taxon>
        <taxon>Gammaproteobacteria</taxon>
        <taxon>Pseudomonadales</taxon>
        <taxon>Pseudomonadaceae</taxon>
        <taxon>Stutzerimonas</taxon>
    </lineage>
</organism>
<dbReference type="Proteomes" id="UP001161139">
    <property type="component" value="Unassembled WGS sequence"/>
</dbReference>
<dbReference type="SUPFAM" id="SSF55729">
    <property type="entry name" value="Acyl-CoA N-acyltransferases (Nat)"/>
    <property type="match status" value="1"/>
</dbReference>
<dbReference type="InterPro" id="IPR016181">
    <property type="entry name" value="Acyl_CoA_acyltransferase"/>
</dbReference>
<sequence length="231" mass="26090">MRLSLAHDDTFNSAQQDQKPMCLFNELSLDAGETVGYTDHRHTDSAGAGQGPGRPGTTIDQSEADTHGPLHSCSLPQMSRVGLRRAACSDLLKLFEIHRAVFLPHIARIWGWDERWQRANFLEEMATASTWVLQVDNELAGYLQVQDQAERIYLRNIALLPVLQGRGVGTRLLVQLQAKAAARDMPIELSVFRTNVAARRFYERLGFITSQGGKTHIDMKWHSPDREQWRA</sequence>
<accession>A0ABD4XZ34</accession>
<evidence type="ECO:0000313" key="4">
    <source>
        <dbReference type="Proteomes" id="UP001161139"/>
    </source>
</evidence>
<dbReference type="RefSeq" id="WP_011912944.1">
    <property type="nucleotide sequence ID" value="NZ_CP025149.2"/>
</dbReference>
<evidence type="ECO:0000313" key="3">
    <source>
        <dbReference type="EMBL" id="MDH0688156.1"/>
    </source>
</evidence>
<dbReference type="AlphaFoldDB" id="A0ABD4XZ34"/>
<proteinExistence type="predicted"/>
<dbReference type="EMBL" id="JAOCDG010000012">
    <property type="protein sequence ID" value="MDH0688156.1"/>
    <property type="molecule type" value="Genomic_DNA"/>
</dbReference>
<protein>
    <submittedName>
        <fullName evidence="3">GNAT family N-acetyltransferase</fullName>
    </submittedName>
</protein>
<dbReference type="InterPro" id="IPR000182">
    <property type="entry name" value="GNAT_dom"/>
</dbReference>
<evidence type="ECO:0000259" key="2">
    <source>
        <dbReference type="PROSITE" id="PS51186"/>
    </source>
</evidence>
<reference evidence="3" key="1">
    <citation type="submission" date="2022-09" db="EMBL/GenBank/DDBJ databases">
        <title>Intensive care unit water sources are persistently colonized with multi-drug resistant bacteria and are the site of extensive horizontal gene transfer of antibiotic resistance genes.</title>
        <authorList>
            <person name="Diorio-Toth L."/>
        </authorList>
    </citation>
    <scope>NUCLEOTIDE SEQUENCE</scope>
    <source>
        <strain evidence="3">GD03864</strain>
    </source>
</reference>
<dbReference type="Pfam" id="PF00583">
    <property type="entry name" value="Acetyltransf_1"/>
    <property type="match status" value="1"/>
</dbReference>
<name>A0ABD4XZ34_STUST</name>
<feature type="domain" description="N-acetyltransferase" evidence="2">
    <location>
        <begin position="81"/>
        <end position="227"/>
    </location>
</feature>
<comment type="caution">
    <text evidence="3">The sequence shown here is derived from an EMBL/GenBank/DDBJ whole genome shotgun (WGS) entry which is preliminary data.</text>
</comment>
<gene>
    <name evidence="3" type="ORF">N5D09_08670</name>
</gene>
<feature type="region of interest" description="Disordered" evidence="1">
    <location>
        <begin position="38"/>
        <end position="70"/>
    </location>
</feature>
<evidence type="ECO:0000256" key="1">
    <source>
        <dbReference type="SAM" id="MobiDB-lite"/>
    </source>
</evidence>